<dbReference type="PANTHER" id="PTHR13847:SF281">
    <property type="entry name" value="FAD DEPENDENT OXIDOREDUCTASE DOMAIN-CONTAINING PROTEIN"/>
    <property type="match status" value="1"/>
</dbReference>
<dbReference type="InterPro" id="IPR006076">
    <property type="entry name" value="FAD-dep_OxRdtase"/>
</dbReference>
<dbReference type="Pfam" id="PF01266">
    <property type="entry name" value="DAO"/>
    <property type="match status" value="1"/>
</dbReference>
<evidence type="ECO:0000313" key="4">
    <source>
        <dbReference type="Proteomes" id="UP000676035"/>
    </source>
</evidence>
<reference evidence="3 4" key="1">
    <citation type="submission" date="2021-04" db="EMBL/GenBank/DDBJ databases">
        <title>Pseudomonas rustica sp. nov. isolated from raw milk.</title>
        <authorList>
            <person name="Fiedler G."/>
            <person name="Gieschler S."/>
            <person name="Kabisch J."/>
            <person name="Grimmler C."/>
            <person name="Brinks E."/>
            <person name="Wagner N."/>
            <person name="Hetzer B."/>
            <person name="Franz C.M.A.P."/>
            <person name="Boehnlein C."/>
        </authorList>
    </citation>
    <scope>NUCLEOTIDE SEQUENCE [LARGE SCALE GENOMIC DNA]</scope>
    <source>
        <strain evidence="3 4">MBT-4</strain>
    </source>
</reference>
<dbReference type="EMBL" id="JAGYHF010000012">
    <property type="protein sequence ID" value="MBS4080898.1"/>
    <property type="molecule type" value="Genomic_DNA"/>
</dbReference>
<dbReference type="SUPFAM" id="SSF51905">
    <property type="entry name" value="FAD/NAD(P)-binding domain"/>
    <property type="match status" value="1"/>
</dbReference>
<comment type="caution">
    <text evidence="3">The sequence shown here is derived from an EMBL/GenBank/DDBJ whole genome shotgun (WGS) entry which is preliminary data.</text>
</comment>
<evidence type="ECO:0000256" key="1">
    <source>
        <dbReference type="ARBA" id="ARBA00023002"/>
    </source>
</evidence>
<evidence type="ECO:0000259" key="2">
    <source>
        <dbReference type="Pfam" id="PF01266"/>
    </source>
</evidence>
<sequence>MNNRAIHLPHDDQDCGWYAALPAPAAPRRLTGRQQVDYAVIGAGFAGLAAARQLAEHVPDARIVLVDAQRVGYGASGRNSGFVIDLPHKMALEHPDPAHKQRLLGLNRSAIAQLQRLIGEHRIDCQWSHAGKYQGAVGARGLAYLEHFEHLMRELGEPFHSVEGDELANVLGTRHYRRAVYTPGSYLMQPAALVRGLADSLPGNVELLEESPIQGLQRDAQGQWLLQGRDGQIRTPRLLLGTSIFTQEFGYLRSRLLPVMTFASWTRPLTQAEMDAIGMQADWGLTPADHAGTTVRMTQDRRLMIRNTYKHVPRYGKSVSDSTRQEIRAGHRKALISRYPQLANVEFTHTWGGVYAISRNFTNFFGELEDGVYATACDNGVGAAWGTISGTLLADLAVGADSQSLSDIRNVTGMPSRNPPEPLLGLGVRTRIRLAAWNSRSEL</sequence>
<organism evidence="3 4">
    <name type="scientific">Pseudomonas rustica</name>
    <dbReference type="NCBI Taxonomy" id="2827099"/>
    <lineage>
        <taxon>Bacteria</taxon>
        <taxon>Pseudomonadati</taxon>
        <taxon>Pseudomonadota</taxon>
        <taxon>Gammaproteobacteria</taxon>
        <taxon>Pseudomonadales</taxon>
        <taxon>Pseudomonadaceae</taxon>
        <taxon>Pseudomonas</taxon>
    </lineage>
</organism>
<keyword evidence="1" id="KW-0560">Oxidoreductase</keyword>
<protein>
    <submittedName>
        <fullName evidence="3">FAD-binding oxidoreductase</fullName>
    </submittedName>
</protein>
<dbReference type="Gene3D" id="3.30.9.10">
    <property type="entry name" value="D-Amino Acid Oxidase, subunit A, domain 2"/>
    <property type="match status" value="1"/>
</dbReference>
<keyword evidence="4" id="KW-1185">Reference proteome</keyword>
<dbReference type="InterPro" id="IPR036188">
    <property type="entry name" value="FAD/NAD-bd_sf"/>
</dbReference>
<proteinExistence type="predicted"/>
<gene>
    <name evidence="3" type="ORF">KFS80_21655</name>
</gene>
<evidence type="ECO:0000313" key="3">
    <source>
        <dbReference type="EMBL" id="MBS4080898.1"/>
    </source>
</evidence>
<accession>A0ABS5N338</accession>
<dbReference type="RefSeq" id="WP_212545850.1">
    <property type="nucleotide sequence ID" value="NZ_JAGYHF010000012.1"/>
</dbReference>
<dbReference type="Gene3D" id="3.50.50.60">
    <property type="entry name" value="FAD/NAD(P)-binding domain"/>
    <property type="match status" value="1"/>
</dbReference>
<name>A0ABS5N338_9PSED</name>
<dbReference type="PANTHER" id="PTHR13847">
    <property type="entry name" value="SARCOSINE DEHYDROGENASE-RELATED"/>
    <property type="match status" value="1"/>
</dbReference>
<dbReference type="Proteomes" id="UP000676035">
    <property type="component" value="Unassembled WGS sequence"/>
</dbReference>
<feature type="domain" description="FAD dependent oxidoreductase" evidence="2">
    <location>
        <begin position="37"/>
        <end position="396"/>
    </location>
</feature>